<gene>
    <name evidence="1" type="ORF">PAXRUDRAFT_836408</name>
</gene>
<dbReference type="HOGENOM" id="CLU_2564700_0_0_1"/>
<sequence>MRQRKFRTHSPARNFETFHSVSFCISSNAVENGAPGIATFLRASPSGLFVVRSNVVRRVCTSVTYLLGIRLRSIFPSTWLEL</sequence>
<accession>A0A0D0CYS2</accession>
<reference evidence="1 2" key="1">
    <citation type="submission" date="2014-04" db="EMBL/GenBank/DDBJ databases">
        <authorList>
            <consortium name="DOE Joint Genome Institute"/>
            <person name="Kuo A."/>
            <person name="Kohler A."/>
            <person name="Jargeat P."/>
            <person name="Nagy L.G."/>
            <person name="Floudas D."/>
            <person name="Copeland A."/>
            <person name="Barry K.W."/>
            <person name="Cichocki N."/>
            <person name="Veneault-Fourrey C."/>
            <person name="LaButti K."/>
            <person name="Lindquist E.A."/>
            <person name="Lipzen A."/>
            <person name="Lundell T."/>
            <person name="Morin E."/>
            <person name="Murat C."/>
            <person name="Sun H."/>
            <person name="Tunlid A."/>
            <person name="Henrissat B."/>
            <person name="Grigoriev I.V."/>
            <person name="Hibbett D.S."/>
            <person name="Martin F."/>
            <person name="Nordberg H.P."/>
            <person name="Cantor M.N."/>
            <person name="Hua S.X."/>
        </authorList>
    </citation>
    <scope>NUCLEOTIDE SEQUENCE [LARGE SCALE GENOMIC DNA]</scope>
    <source>
        <strain evidence="1 2">Ve08.2h10</strain>
    </source>
</reference>
<dbReference type="EMBL" id="KN830621">
    <property type="protein sequence ID" value="KIK72624.1"/>
    <property type="molecule type" value="Genomic_DNA"/>
</dbReference>
<protein>
    <submittedName>
        <fullName evidence="1">Uncharacterized protein</fullName>
    </submittedName>
</protein>
<proteinExistence type="predicted"/>
<dbReference type="Proteomes" id="UP000054538">
    <property type="component" value="Unassembled WGS sequence"/>
</dbReference>
<dbReference type="InParanoid" id="A0A0D0CYS2"/>
<organism evidence="1 2">
    <name type="scientific">Paxillus rubicundulus Ve08.2h10</name>
    <dbReference type="NCBI Taxonomy" id="930991"/>
    <lineage>
        <taxon>Eukaryota</taxon>
        <taxon>Fungi</taxon>
        <taxon>Dikarya</taxon>
        <taxon>Basidiomycota</taxon>
        <taxon>Agaricomycotina</taxon>
        <taxon>Agaricomycetes</taxon>
        <taxon>Agaricomycetidae</taxon>
        <taxon>Boletales</taxon>
        <taxon>Paxilineae</taxon>
        <taxon>Paxillaceae</taxon>
        <taxon>Paxillus</taxon>
    </lineage>
</organism>
<keyword evidence="2" id="KW-1185">Reference proteome</keyword>
<name>A0A0D0CYS2_9AGAM</name>
<reference evidence="2" key="2">
    <citation type="submission" date="2015-01" db="EMBL/GenBank/DDBJ databases">
        <title>Evolutionary Origins and Diversification of the Mycorrhizal Mutualists.</title>
        <authorList>
            <consortium name="DOE Joint Genome Institute"/>
            <consortium name="Mycorrhizal Genomics Consortium"/>
            <person name="Kohler A."/>
            <person name="Kuo A."/>
            <person name="Nagy L.G."/>
            <person name="Floudas D."/>
            <person name="Copeland A."/>
            <person name="Barry K.W."/>
            <person name="Cichocki N."/>
            <person name="Veneault-Fourrey C."/>
            <person name="LaButti K."/>
            <person name="Lindquist E.A."/>
            <person name="Lipzen A."/>
            <person name="Lundell T."/>
            <person name="Morin E."/>
            <person name="Murat C."/>
            <person name="Riley R."/>
            <person name="Ohm R."/>
            <person name="Sun H."/>
            <person name="Tunlid A."/>
            <person name="Henrissat B."/>
            <person name="Grigoriev I.V."/>
            <person name="Hibbett D.S."/>
            <person name="Martin F."/>
        </authorList>
    </citation>
    <scope>NUCLEOTIDE SEQUENCE [LARGE SCALE GENOMIC DNA]</scope>
    <source>
        <strain evidence="2">Ve08.2h10</strain>
    </source>
</reference>
<evidence type="ECO:0000313" key="2">
    <source>
        <dbReference type="Proteomes" id="UP000054538"/>
    </source>
</evidence>
<feature type="non-terminal residue" evidence="1">
    <location>
        <position position="82"/>
    </location>
</feature>
<dbReference type="AlphaFoldDB" id="A0A0D0CYS2"/>
<evidence type="ECO:0000313" key="1">
    <source>
        <dbReference type="EMBL" id="KIK72624.1"/>
    </source>
</evidence>